<dbReference type="AlphaFoldDB" id="L8H0D9"/>
<name>L8H0D9_ACACF</name>
<gene>
    <name evidence="2" type="ORF">ACA1_248610</name>
</gene>
<dbReference type="Pfam" id="PF20597">
    <property type="entry name" value="pAdhesive_15"/>
    <property type="match status" value="1"/>
</dbReference>
<evidence type="ECO:0000259" key="1">
    <source>
        <dbReference type="Pfam" id="PF20597"/>
    </source>
</evidence>
<proteinExistence type="predicted"/>
<dbReference type="EMBL" id="KB007971">
    <property type="protein sequence ID" value="ELR17846.1"/>
    <property type="molecule type" value="Genomic_DNA"/>
</dbReference>
<keyword evidence="3" id="KW-1185">Reference proteome</keyword>
<dbReference type="GeneID" id="14918574"/>
<accession>L8H0D9</accession>
<organism evidence="2 3">
    <name type="scientific">Acanthamoeba castellanii (strain ATCC 30010 / Neff)</name>
    <dbReference type="NCBI Taxonomy" id="1257118"/>
    <lineage>
        <taxon>Eukaryota</taxon>
        <taxon>Amoebozoa</taxon>
        <taxon>Discosea</taxon>
        <taxon>Longamoebia</taxon>
        <taxon>Centramoebida</taxon>
        <taxon>Acanthamoebidae</taxon>
        <taxon>Acanthamoeba</taxon>
    </lineage>
</organism>
<dbReference type="NCBIfam" id="TIGR04215">
    <property type="entry name" value="choice_anch_A"/>
    <property type="match status" value="1"/>
</dbReference>
<dbReference type="VEuPathDB" id="AmoebaDB:ACA1_248610"/>
<sequence>MSNGQVEGRVAVNGGLRALGFGMGSRVVPCDASTAALVVAGADSRINFQGGLQCGNLVAEPSARVTALPVFNSGNNGVVRGDVFSLTGLDFMAEATRAQATADAVCSGGGAAATVSPWREKTFQGAAASGPQQSFVAQAADLNQASSARFVFTQPSAVESIVVAVMGGQVSGVSLSNFGINNGGVSGGRITFVVCEAPRVTLRGFGLEANLLAVDSQVTLENGQITGRVIAQTLTGSGGIRLA</sequence>
<protein>
    <recommendedName>
        <fullName evidence="1">Choice-of-anchor A domain-containing protein</fullName>
    </recommendedName>
</protein>
<feature type="domain" description="Choice-of-anchor A" evidence="1">
    <location>
        <begin position="2"/>
        <end position="241"/>
    </location>
</feature>
<evidence type="ECO:0000313" key="3">
    <source>
        <dbReference type="Proteomes" id="UP000011083"/>
    </source>
</evidence>
<evidence type="ECO:0000313" key="2">
    <source>
        <dbReference type="EMBL" id="ELR17846.1"/>
    </source>
</evidence>
<dbReference type="KEGG" id="acan:ACA1_248610"/>
<dbReference type="Proteomes" id="UP000011083">
    <property type="component" value="Unassembled WGS sequence"/>
</dbReference>
<reference evidence="2 3" key="1">
    <citation type="journal article" date="2013" name="Genome Biol.">
        <title>Genome of Acanthamoeba castellanii highlights extensive lateral gene transfer and early evolution of tyrosine kinase signaling.</title>
        <authorList>
            <person name="Clarke M."/>
            <person name="Lohan A.J."/>
            <person name="Liu B."/>
            <person name="Lagkouvardos I."/>
            <person name="Roy S."/>
            <person name="Zafar N."/>
            <person name="Bertelli C."/>
            <person name="Schilde C."/>
            <person name="Kianianmomeni A."/>
            <person name="Burglin T.R."/>
            <person name="Frech C."/>
            <person name="Turcotte B."/>
            <person name="Kopec K.O."/>
            <person name="Synnott J.M."/>
            <person name="Choo C."/>
            <person name="Paponov I."/>
            <person name="Finkler A."/>
            <person name="Soon Heng Tan C."/>
            <person name="Hutchins A.P."/>
            <person name="Weinmeier T."/>
            <person name="Rattei T."/>
            <person name="Chu J.S."/>
            <person name="Gimenez G."/>
            <person name="Irimia M."/>
            <person name="Rigden D.J."/>
            <person name="Fitzpatrick D.A."/>
            <person name="Lorenzo-Morales J."/>
            <person name="Bateman A."/>
            <person name="Chiu C.H."/>
            <person name="Tang P."/>
            <person name="Hegemann P."/>
            <person name="Fromm H."/>
            <person name="Raoult D."/>
            <person name="Greub G."/>
            <person name="Miranda-Saavedra D."/>
            <person name="Chen N."/>
            <person name="Nash P."/>
            <person name="Ginger M.L."/>
            <person name="Horn M."/>
            <person name="Schaap P."/>
            <person name="Caler L."/>
            <person name="Loftus B."/>
        </authorList>
    </citation>
    <scope>NUCLEOTIDE SEQUENCE [LARGE SCALE GENOMIC DNA]</scope>
    <source>
        <strain evidence="2 3">Neff</strain>
    </source>
</reference>
<dbReference type="RefSeq" id="XP_004339859.1">
    <property type="nucleotide sequence ID" value="XM_004339811.1"/>
</dbReference>
<dbReference type="InterPro" id="IPR026588">
    <property type="entry name" value="Choice_anch_A"/>
</dbReference>